<protein>
    <submittedName>
        <fullName evidence="1">Uncharacterized protein</fullName>
    </submittedName>
</protein>
<proteinExistence type="predicted"/>
<evidence type="ECO:0000313" key="2">
    <source>
        <dbReference type="Proteomes" id="UP001595478"/>
    </source>
</evidence>
<keyword evidence="2" id="KW-1185">Reference proteome</keyword>
<dbReference type="EMBL" id="JBHRSW010000010">
    <property type="protein sequence ID" value="MFC3121402.1"/>
    <property type="molecule type" value="Genomic_DNA"/>
</dbReference>
<organism evidence="1 2">
    <name type="scientific">Agaribacter flavus</name>
    <dbReference type="NCBI Taxonomy" id="1902781"/>
    <lineage>
        <taxon>Bacteria</taxon>
        <taxon>Pseudomonadati</taxon>
        <taxon>Pseudomonadota</taxon>
        <taxon>Gammaproteobacteria</taxon>
        <taxon>Alteromonadales</taxon>
        <taxon>Alteromonadaceae</taxon>
        <taxon>Agaribacter</taxon>
    </lineage>
</organism>
<sequence length="511" mass="58130">MKTSQRIVISVTSVIVTFVAGVVVGKQIDQYASQAHDVADVSTSVNAPAANSPAIESVAQLSTKVSTASLPSSSDVNEDILLEINELLVQIKESPSQMRLSLELFTIFDTLSVEQLLNFGELLSNYDERERTSISSIIIAQLLEKAPEEVLGFMQKHSHMAGSPFYVDSIRAQVAKKKAELGFDYLNNLLYSNAKDVNMRENMQLLAALAKTNISRVVDVLLELTEKGVELDNSLIHLSFDLNTSEEHRELFNQLRRFDDMSLLGSVFGSWIELSPMDVFDRLNQIENINEREKLTETALFYWSLRKPEAAANYRLTHASNKLETVKDIMRTWPNEKATEALEWLSQQSDIDSNYHKISYLRNLSYLEPEFVEAHLNDIQLSDDQKIDFYKQIYQGYQRKSSTDAEQFAAKLPFGDQIIDKKEEPIPAEDLVSKINRIFERYYDYKYDKAFALAMDDKGGYAYSFVVNKASQDEANALALQRCEQHRKKHNVDSRCQIYAEGDMTLFNLAP</sequence>
<gene>
    <name evidence="1" type="ORF">ACFOHL_07195</name>
</gene>
<accession>A0ABV7FRC5</accession>
<reference evidence="2" key="1">
    <citation type="journal article" date="2019" name="Int. J. Syst. Evol. Microbiol.">
        <title>The Global Catalogue of Microorganisms (GCM) 10K type strain sequencing project: providing services to taxonomists for standard genome sequencing and annotation.</title>
        <authorList>
            <consortium name="The Broad Institute Genomics Platform"/>
            <consortium name="The Broad Institute Genome Sequencing Center for Infectious Disease"/>
            <person name="Wu L."/>
            <person name="Ma J."/>
        </authorList>
    </citation>
    <scope>NUCLEOTIDE SEQUENCE [LARGE SCALE GENOMIC DNA]</scope>
    <source>
        <strain evidence="2">KCTC 52473</strain>
    </source>
</reference>
<name>A0ABV7FRC5_9ALTE</name>
<dbReference type="Proteomes" id="UP001595478">
    <property type="component" value="Unassembled WGS sequence"/>
</dbReference>
<comment type="caution">
    <text evidence="1">The sequence shown here is derived from an EMBL/GenBank/DDBJ whole genome shotgun (WGS) entry which is preliminary data.</text>
</comment>
<evidence type="ECO:0000313" key="1">
    <source>
        <dbReference type="EMBL" id="MFC3121402.1"/>
    </source>
</evidence>
<dbReference type="RefSeq" id="WP_376919539.1">
    <property type="nucleotide sequence ID" value="NZ_JBHRSW010000010.1"/>
</dbReference>